<dbReference type="SUPFAM" id="SSF56300">
    <property type="entry name" value="Metallo-dependent phosphatases"/>
    <property type="match status" value="1"/>
</dbReference>
<dbReference type="GO" id="GO:0004115">
    <property type="term" value="F:3',5'-cyclic-AMP phosphodiesterase activity"/>
    <property type="evidence" value="ECO:0007669"/>
    <property type="project" value="UniProtKB-UniRule"/>
</dbReference>
<dbReference type="PANTHER" id="PTHR42988">
    <property type="entry name" value="PHOSPHOHYDROLASE"/>
    <property type="match status" value="1"/>
</dbReference>
<feature type="domain" description="Calcineurin-like phosphoesterase" evidence="6">
    <location>
        <begin position="14"/>
        <end position="207"/>
    </location>
</feature>
<dbReference type="AlphaFoldDB" id="A0AAW6QCX1"/>
<dbReference type="GO" id="GO:0000166">
    <property type="term" value="F:nucleotide binding"/>
    <property type="evidence" value="ECO:0007669"/>
    <property type="project" value="UniProtKB-UniRule"/>
</dbReference>
<feature type="binding site" evidence="5">
    <location>
        <begin position="93"/>
        <end position="94"/>
    </location>
    <ligand>
        <name>AMP</name>
        <dbReference type="ChEBI" id="CHEBI:456215"/>
    </ligand>
</feature>
<dbReference type="InterPro" id="IPR026575">
    <property type="entry name" value="GpdQ/CpdA-like"/>
</dbReference>
<keyword evidence="5" id="KW-0547">Nucleotide-binding</keyword>
<proteinExistence type="inferred from homology"/>
<feature type="binding site" evidence="5">
    <location>
        <position position="204"/>
    </location>
    <ligand>
        <name>Fe cation</name>
        <dbReference type="ChEBI" id="CHEBI:24875"/>
        <label>2</label>
    </ligand>
</feature>
<evidence type="ECO:0000313" key="8">
    <source>
        <dbReference type="Proteomes" id="UP001214976"/>
    </source>
</evidence>
<comment type="caution">
    <text evidence="7">The sequence shown here is derived from an EMBL/GenBank/DDBJ whole genome shotgun (WGS) entry which is preliminary data.</text>
</comment>
<accession>A0AAW6QCX1</accession>
<dbReference type="InterPro" id="IPR029052">
    <property type="entry name" value="Metallo-depent_PP-like"/>
</dbReference>
<keyword evidence="1 5" id="KW-0479">Metal-binding</keyword>
<keyword evidence="5" id="KW-0114">cAMP</keyword>
<feature type="binding site" evidence="5">
    <location>
        <position position="63"/>
    </location>
    <ligand>
        <name>AMP</name>
        <dbReference type="ChEBI" id="CHEBI:456215"/>
    </ligand>
</feature>
<keyword evidence="3 5" id="KW-0408">Iron</keyword>
<evidence type="ECO:0000256" key="3">
    <source>
        <dbReference type="ARBA" id="ARBA00023004"/>
    </source>
</evidence>
<dbReference type="CDD" id="cd07402">
    <property type="entry name" value="MPP_GpdQ"/>
    <property type="match status" value="1"/>
</dbReference>
<comment type="similarity">
    <text evidence="4 5">Belongs to the cyclic nucleotide phosphodiesterase class-III family.</text>
</comment>
<dbReference type="NCBIfam" id="NF008359">
    <property type="entry name" value="PRK11148.1"/>
    <property type="match status" value="1"/>
</dbReference>
<dbReference type="InterPro" id="IPR004843">
    <property type="entry name" value="Calcineurin-like_PHP"/>
</dbReference>
<evidence type="ECO:0000256" key="2">
    <source>
        <dbReference type="ARBA" id="ARBA00022801"/>
    </source>
</evidence>
<feature type="binding site" evidence="5">
    <location>
        <position position="63"/>
    </location>
    <ligand>
        <name>Fe cation</name>
        <dbReference type="ChEBI" id="CHEBI:24875"/>
        <label>2</label>
    </ligand>
</feature>
<feature type="binding site" evidence="5">
    <location>
        <position position="23"/>
    </location>
    <ligand>
        <name>Fe cation</name>
        <dbReference type="ChEBI" id="CHEBI:24875"/>
        <label>1</label>
    </ligand>
</feature>
<dbReference type="Gene3D" id="3.60.21.10">
    <property type="match status" value="1"/>
</dbReference>
<evidence type="ECO:0000256" key="5">
    <source>
        <dbReference type="HAMAP-Rule" id="MF_00905"/>
    </source>
</evidence>
<feature type="binding site" evidence="5">
    <location>
        <position position="93"/>
    </location>
    <ligand>
        <name>Fe cation</name>
        <dbReference type="ChEBI" id="CHEBI:24875"/>
        <label>2</label>
    </ligand>
</feature>
<sequence>MINTYQYDTDSDEIRILQITDPHLFKDAGSELLGINTCASFNQVLTEIQASPFQADLVLATGDLVQDSSDEGYLRFCEMVQPLGKPVFWLPGNHDFQPKMNELLNKSHGNICAKKQILAGEKWQVLLLDSQVFGVPHGSLTEYQLDWLHDKLKAEPARYALIALHHHLLSTHSAWLDQHNLRNANELAQILAEFNNVKGIVYGHIHQAVDGIWNGYRVMSTPSTCIQFKPDSNHFELDTLQPGWREIILHGDGRIETYVRRIQQASFLPNMSEDGY</sequence>
<dbReference type="Pfam" id="PF00149">
    <property type="entry name" value="Metallophos"/>
    <property type="match status" value="1"/>
</dbReference>
<dbReference type="PANTHER" id="PTHR42988:SF2">
    <property type="entry name" value="CYCLIC NUCLEOTIDE PHOSPHODIESTERASE CBUA0032-RELATED"/>
    <property type="match status" value="1"/>
</dbReference>
<comment type="cofactor">
    <cofactor evidence="5">
        <name>Fe(2+)</name>
        <dbReference type="ChEBI" id="CHEBI:29033"/>
    </cofactor>
    <text evidence="5">Binds 2 Fe(2+) ions per subunit.</text>
</comment>
<dbReference type="HAMAP" id="MF_00905">
    <property type="entry name" value="cAMP_phosphodiest_CpdA"/>
    <property type="match status" value="1"/>
</dbReference>
<feature type="binding site" evidence="5">
    <location>
        <position position="206"/>
    </location>
    <ligand>
        <name>AMP</name>
        <dbReference type="ChEBI" id="CHEBI:456215"/>
    </ligand>
</feature>
<feature type="binding site" evidence="5">
    <location>
        <position position="63"/>
    </location>
    <ligand>
        <name>Fe cation</name>
        <dbReference type="ChEBI" id="CHEBI:24875"/>
        <label>1</label>
    </ligand>
</feature>
<keyword evidence="2 5" id="KW-0378">Hydrolase</keyword>
<dbReference type="EMBL" id="JARQTW010000008">
    <property type="protein sequence ID" value="MDG2949993.1"/>
    <property type="molecule type" value="Genomic_DNA"/>
</dbReference>
<feature type="binding site" evidence="5">
    <location>
        <position position="206"/>
    </location>
    <ligand>
        <name>Fe cation</name>
        <dbReference type="ChEBI" id="CHEBI:24875"/>
        <label>1</label>
    </ligand>
</feature>
<feature type="binding site" evidence="5">
    <location>
        <position position="165"/>
    </location>
    <ligand>
        <name>Fe cation</name>
        <dbReference type="ChEBI" id="CHEBI:24875"/>
        <label>2</label>
    </ligand>
</feature>
<dbReference type="GO" id="GO:0046872">
    <property type="term" value="F:metal ion binding"/>
    <property type="evidence" value="ECO:0007669"/>
    <property type="project" value="UniProtKB-UniRule"/>
</dbReference>
<dbReference type="EC" id="3.1.4.53" evidence="5"/>
<comment type="function">
    <text evidence="5">Hydrolyzes cAMP to 5'-AMP. Plays an important regulatory role in modulating the intracellular concentration of cAMP, thereby influencing cAMP-dependent processes.</text>
</comment>
<feature type="binding site" evidence="5">
    <location>
        <position position="21"/>
    </location>
    <ligand>
        <name>Fe cation</name>
        <dbReference type="ChEBI" id="CHEBI:24875"/>
        <label>1</label>
    </ligand>
</feature>
<evidence type="ECO:0000256" key="4">
    <source>
        <dbReference type="ARBA" id="ARBA00025742"/>
    </source>
</evidence>
<dbReference type="InterPro" id="IPR046379">
    <property type="entry name" value="cAMP_phosphodiest_CpdA"/>
</dbReference>
<organism evidence="7 8">
    <name type="scientific">Exercitatus varius</name>
    <dbReference type="NCBI Taxonomy" id="67857"/>
    <lineage>
        <taxon>Bacteria</taxon>
        <taxon>Pseudomonadati</taxon>
        <taxon>Pseudomonadota</taxon>
        <taxon>Gammaproteobacteria</taxon>
        <taxon>Pasteurellales</taxon>
        <taxon>Pasteurellaceae</taxon>
        <taxon>Exercitatus</taxon>
    </lineage>
</organism>
<evidence type="ECO:0000259" key="6">
    <source>
        <dbReference type="Pfam" id="PF00149"/>
    </source>
</evidence>
<name>A0AAW6QCX1_9PAST</name>
<protein>
    <recommendedName>
        <fullName evidence="5">3',5'-cyclic adenosine monophosphate phosphodiesterase CpdA</fullName>
        <shortName evidence="5">3',5'-cyclic AMP phosphodiesterase</shortName>
        <shortName evidence="5">cAMP phosphodiesterase</shortName>
        <ecNumber evidence="5">3.1.4.53</ecNumber>
    </recommendedName>
</protein>
<evidence type="ECO:0000256" key="1">
    <source>
        <dbReference type="ARBA" id="ARBA00022723"/>
    </source>
</evidence>
<dbReference type="Proteomes" id="UP001214976">
    <property type="component" value="Unassembled WGS sequence"/>
</dbReference>
<evidence type="ECO:0000313" key="7">
    <source>
        <dbReference type="EMBL" id="MDG2949993.1"/>
    </source>
</evidence>
<comment type="catalytic activity">
    <reaction evidence="5">
        <text>3',5'-cyclic AMP + H2O = AMP + H(+)</text>
        <dbReference type="Rhea" id="RHEA:25277"/>
        <dbReference type="ChEBI" id="CHEBI:15377"/>
        <dbReference type="ChEBI" id="CHEBI:15378"/>
        <dbReference type="ChEBI" id="CHEBI:58165"/>
        <dbReference type="ChEBI" id="CHEBI:456215"/>
        <dbReference type="EC" id="3.1.4.53"/>
    </reaction>
</comment>
<dbReference type="InterPro" id="IPR050884">
    <property type="entry name" value="CNP_phosphodiesterase-III"/>
</dbReference>
<dbReference type="RefSeq" id="WP_317477087.1">
    <property type="nucleotide sequence ID" value="NZ_JARQTT010000002.1"/>
</dbReference>
<feature type="binding site" evidence="5">
    <location>
        <position position="23"/>
    </location>
    <ligand>
        <name>AMP</name>
        <dbReference type="ChEBI" id="CHEBI:456215"/>
    </ligand>
</feature>
<gene>
    <name evidence="5 7" type="primary">cpdA</name>
    <name evidence="7" type="ORF">P7M15_05580</name>
</gene>
<reference evidence="7" key="1">
    <citation type="submission" date="2023-03" db="EMBL/GenBank/DDBJ databases">
        <title>Classification of Bisgaard taxon 6 and taxon 10 as Exercitatus varius gen. nov., spec. nov.</title>
        <authorList>
            <person name="Christensen H."/>
        </authorList>
    </citation>
    <scope>NUCLEOTIDE SEQUENCE</scope>
    <source>
        <strain evidence="7">86116</strain>
    </source>
</reference>